<dbReference type="InterPro" id="IPR036388">
    <property type="entry name" value="WH-like_DNA-bd_sf"/>
</dbReference>
<evidence type="ECO:0000256" key="2">
    <source>
        <dbReference type="ARBA" id="ARBA00023015"/>
    </source>
</evidence>
<dbReference type="InterPro" id="IPR014284">
    <property type="entry name" value="RNA_pol_sigma-70_dom"/>
</dbReference>
<keyword evidence="8" id="KW-1185">Reference proteome</keyword>
<dbReference type="STRING" id="1246637.MTBBW1_450016"/>
<dbReference type="PANTHER" id="PTHR43133">
    <property type="entry name" value="RNA POLYMERASE ECF-TYPE SIGMA FACTO"/>
    <property type="match status" value="1"/>
</dbReference>
<organism evidence="7 8">
    <name type="scientific">Desulfamplus magnetovallimortis</name>
    <dbReference type="NCBI Taxonomy" id="1246637"/>
    <lineage>
        <taxon>Bacteria</taxon>
        <taxon>Pseudomonadati</taxon>
        <taxon>Thermodesulfobacteriota</taxon>
        <taxon>Desulfobacteria</taxon>
        <taxon>Desulfobacterales</taxon>
        <taxon>Desulfobacteraceae</taxon>
        <taxon>Desulfamplus</taxon>
    </lineage>
</organism>
<dbReference type="OrthoDB" id="5513261at2"/>
<dbReference type="AlphaFoldDB" id="A0A1W1HHE9"/>
<dbReference type="NCBIfam" id="TIGR02937">
    <property type="entry name" value="sigma70-ECF"/>
    <property type="match status" value="1"/>
</dbReference>
<evidence type="ECO:0000313" key="8">
    <source>
        <dbReference type="Proteomes" id="UP000191931"/>
    </source>
</evidence>
<dbReference type="RefSeq" id="WP_080801046.1">
    <property type="nucleotide sequence ID" value="NZ_LT828541.1"/>
</dbReference>
<dbReference type="SUPFAM" id="SSF88946">
    <property type="entry name" value="Sigma2 domain of RNA polymerase sigma factors"/>
    <property type="match status" value="1"/>
</dbReference>
<dbReference type="PANTHER" id="PTHR43133:SF8">
    <property type="entry name" value="RNA POLYMERASE SIGMA FACTOR HI_1459-RELATED"/>
    <property type="match status" value="1"/>
</dbReference>
<dbReference type="InterPro" id="IPR013325">
    <property type="entry name" value="RNA_pol_sigma_r2"/>
</dbReference>
<dbReference type="Gene3D" id="1.10.10.10">
    <property type="entry name" value="Winged helix-like DNA-binding domain superfamily/Winged helix DNA-binding domain"/>
    <property type="match status" value="1"/>
</dbReference>
<comment type="similarity">
    <text evidence="1">Belongs to the sigma-70 factor family. ECF subfamily.</text>
</comment>
<feature type="domain" description="RNA polymerase sigma-70 region 2" evidence="6">
    <location>
        <begin position="41"/>
        <end position="108"/>
    </location>
</feature>
<accession>A0A1W1HHE9</accession>
<dbReference type="InterPro" id="IPR007627">
    <property type="entry name" value="RNA_pol_sigma70_r2"/>
</dbReference>
<proteinExistence type="inferred from homology"/>
<dbReference type="InterPro" id="IPR039425">
    <property type="entry name" value="RNA_pol_sigma-70-like"/>
</dbReference>
<evidence type="ECO:0000256" key="5">
    <source>
        <dbReference type="ARBA" id="ARBA00023163"/>
    </source>
</evidence>
<keyword evidence="5" id="KW-0804">Transcription</keyword>
<dbReference type="GO" id="GO:0006352">
    <property type="term" value="P:DNA-templated transcription initiation"/>
    <property type="evidence" value="ECO:0007669"/>
    <property type="project" value="InterPro"/>
</dbReference>
<reference evidence="7 8" key="1">
    <citation type="submission" date="2017-03" db="EMBL/GenBank/DDBJ databases">
        <authorList>
            <person name="Afonso C.L."/>
            <person name="Miller P.J."/>
            <person name="Scott M.A."/>
            <person name="Spackman E."/>
            <person name="Goraichik I."/>
            <person name="Dimitrov K.M."/>
            <person name="Suarez D.L."/>
            <person name="Swayne D.E."/>
        </authorList>
    </citation>
    <scope>NUCLEOTIDE SEQUENCE [LARGE SCALE GENOMIC DNA]</scope>
    <source>
        <strain evidence="7">PRJEB14757</strain>
    </source>
</reference>
<dbReference type="InterPro" id="IPR013324">
    <property type="entry name" value="RNA_pol_sigma_r3/r4-like"/>
</dbReference>
<dbReference type="Proteomes" id="UP000191931">
    <property type="component" value="Unassembled WGS sequence"/>
</dbReference>
<evidence type="ECO:0000256" key="4">
    <source>
        <dbReference type="ARBA" id="ARBA00023125"/>
    </source>
</evidence>
<evidence type="ECO:0000259" key="6">
    <source>
        <dbReference type="Pfam" id="PF04542"/>
    </source>
</evidence>
<dbReference type="SUPFAM" id="SSF88659">
    <property type="entry name" value="Sigma3 and sigma4 domains of RNA polymerase sigma factors"/>
    <property type="match status" value="1"/>
</dbReference>
<keyword evidence="4" id="KW-0238">DNA-binding</keyword>
<protein>
    <recommendedName>
        <fullName evidence="6">RNA polymerase sigma-70 region 2 domain-containing protein</fullName>
    </recommendedName>
</protein>
<dbReference type="Pfam" id="PF04542">
    <property type="entry name" value="Sigma70_r2"/>
    <property type="match status" value="1"/>
</dbReference>
<keyword evidence="2" id="KW-0805">Transcription regulation</keyword>
<dbReference type="GO" id="GO:0003677">
    <property type="term" value="F:DNA binding"/>
    <property type="evidence" value="ECO:0007669"/>
    <property type="project" value="UniProtKB-KW"/>
</dbReference>
<sequence>MKHHAPIERKVSNIEPDKTPKDETVIRKSLEGDMKSFEVIVKKYQNPVYRFLYTSLGNQEDSEDLLQRTFIRAWKHLGKFDQNRGSFKNWLYLLAMSEKSNFMRYRDREKGVRVDKDPEKNSSAHDNIEGDKVKKCVDWVIKKFQSDDGEWAILLVEYRYKEITQKEAAEIMGCSTKTVQRKFNHYMEKLSSLLKQCL</sequence>
<evidence type="ECO:0000256" key="3">
    <source>
        <dbReference type="ARBA" id="ARBA00023082"/>
    </source>
</evidence>
<dbReference type="GO" id="GO:0016987">
    <property type="term" value="F:sigma factor activity"/>
    <property type="evidence" value="ECO:0007669"/>
    <property type="project" value="UniProtKB-KW"/>
</dbReference>
<evidence type="ECO:0000256" key="1">
    <source>
        <dbReference type="ARBA" id="ARBA00010641"/>
    </source>
</evidence>
<evidence type="ECO:0000313" key="7">
    <source>
        <dbReference type="EMBL" id="SLM31845.1"/>
    </source>
</evidence>
<dbReference type="EMBL" id="FWEV01000287">
    <property type="protein sequence ID" value="SLM31845.1"/>
    <property type="molecule type" value="Genomic_DNA"/>
</dbReference>
<name>A0A1W1HHE9_9BACT</name>
<gene>
    <name evidence="7" type="ORF">MTBBW1_450016</name>
</gene>
<dbReference type="Gene3D" id="1.10.1740.10">
    <property type="match status" value="1"/>
</dbReference>
<keyword evidence="3" id="KW-0731">Sigma factor</keyword>